<evidence type="ECO:0000256" key="3">
    <source>
        <dbReference type="ARBA" id="ARBA00022741"/>
    </source>
</evidence>
<comment type="domain">
    <text evidence="6">The N-terminal region contains the highly conserved SGGXDS motif, predicted to be a P-loop motif involved in ATP binding.</text>
</comment>
<dbReference type="EC" id="6.3.4.19" evidence="6"/>
<dbReference type="PANTHER" id="PTHR43033">
    <property type="entry name" value="TRNA(ILE)-LYSIDINE SYNTHASE-RELATED"/>
    <property type="match status" value="1"/>
</dbReference>
<comment type="similarity">
    <text evidence="6">Belongs to the tRNA(Ile)-lysidine synthase family.</text>
</comment>
<dbReference type="SUPFAM" id="SSF52402">
    <property type="entry name" value="Adenine nucleotide alpha hydrolases-like"/>
    <property type="match status" value="1"/>
</dbReference>
<dbReference type="HAMAP" id="MF_01161">
    <property type="entry name" value="tRNA_Ile_lys_synt"/>
    <property type="match status" value="1"/>
</dbReference>
<dbReference type="GO" id="GO:0032267">
    <property type="term" value="F:tRNA(Ile)-lysidine synthase activity"/>
    <property type="evidence" value="ECO:0007669"/>
    <property type="project" value="UniProtKB-EC"/>
</dbReference>
<dbReference type="RefSeq" id="WP_092152903.1">
    <property type="nucleotide sequence ID" value="NZ_FNBX01000003.1"/>
</dbReference>
<keyword evidence="4 6" id="KW-0067">ATP-binding</keyword>
<evidence type="ECO:0000256" key="4">
    <source>
        <dbReference type="ARBA" id="ARBA00022840"/>
    </source>
</evidence>
<feature type="region of interest" description="Disordered" evidence="7">
    <location>
        <begin position="307"/>
        <end position="333"/>
    </location>
</feature>
<dbReference type="GO" id="GO:0005524">
    <property type="term" value="F:ATP binding"/>
    <property type="evidence" value="ECO:0007669"/>
    <property type="project" value="UniProtKB-UniRule"/>
</dbReference>
<comment type="function">
    <text evidence="6">Ligates lysine onto the cytidine present at position 34 of the AUA codon-specific tRNA(Ile) that contains the anticodon CAU, in an ATP-dependent manner. Cytidine is converted to lysidine, thus changing the amino acid specificity of the tRNA from methionine to isoleucine.</text>
</comment>
<dbReference type="InterPro" id="IPR011063">
    <property type="entry name" value="TilS/TtcA_N"/>
</dbReference>
<dbReference type="CDD" id="cd01992">
    <property type="entry name" value="TilS_N"/>
    <property type="match status" value="1"/>
</dbReference>
<dbReference type="Proteomes" id="UP000199355">
    <property type="component" value="Unassembled WGS sequence"/>
</dbReference>
<feature type="binding site" evidence="6">
    <location>
        <begin position="43"/>
        <end position="48"/>
    </location>
    <ligand>
        <name>ATP</name>
        <dbReference type="ChEBI" id="CHEBI:30616"/>
    </ligand>
</feature>
<keyword evidence="2 6" id="KW-0819">tRNA processing</keyword>
<sequence length="385" mass="41445">MTPRPFALQALPPAAARLCLKVERFCRRDLALPQGASLLLGLSGGADSSALAVILHALAPRLGLQLHALSIDHGLRPESAADAAHAQSLGQSLGLPCRILQADVRGLAAREGRGLEEAARCLRYALLEAERQACRADFIVLGHHAGDLSEDVLLRLLRGAGWPALGGMPARDDARRLLRPLLHTEPAALRALLRHCGLTWREDASNQDARFRRNRLRHAVLPLLRAENPSLDRSLCDLWQLARQDEDYWRQATDAALAAHPWEESADAAGRSLYLPPALLRTLHPAARLRLYLRAVRQLCGRGATAAERRGPAAPAAGHQAQDGDPAEPLAAPGAQARARTLLALDAALTQGRGQTCFQLPGGITAHILKGGVRFSVRTAALPRC</sequence>
<dbReference type="NCBIfam" id="TIGR02432">
    <property type="entry name" value="lysidine_TilS_N"/>
    <property type="match status" value="1"/>
</dbReference>
<dbReference type="InterPro" id="IPR012094">
    <property type="entry name" value="tRNA_Ile_lys_synt"/>
</dbReference>
<evidence type="ECO:0000259" key="8">
    <source>
        <dbReference type="Pfam" id="PF01171"/>
    </source>
</evidence>
<dbReference type="InterPro" id="IPR014729">
    <property type="entry name" value="Rossmann-like_a/b/a_fold"/>
</dbReference>
<dbReference type="EMBL" id="FNBX01000003">
    <property type="protein sequence ID" value="SDF28715.1"/>
    <property type="molecule type" value="Genomic_DNA"/>
</dbReference>
<name>A0A1G7JV24_9BACT</name>
<comment type="subcellular location">
    <subcellularLocation>
        <location evidence="6">Cytoplasm</location>
    </subcellularLocation>
</comment>
<gene>
    <name evidence="6" type="primary">tilS</name>
    <name evidence="9" type="ORF">SAMN05192586_103151</name>
</gene>
<dbReference type="GO" id="GO:0006400">
    <property type="term" value="P:tRNA modification"/>
    <property type="evidence" value="ECO:0007669"/>
    <property type="project" value="UniProtKB-UniRule"/>
</dbReference>
<dbReference type="AlphaFoldDB" id="A0A1G7JV24"/>
<accession>A0A1G7JV24</accession>
<keyword evidence="10" id="KW-1185">Reference proteome</keyword>
<dbReference type="InterPro" id="IPR012795">
    <property type="entry name" value="tRNA_Ile_lys_synt_N"/>
</dbReference>
<keyword evidence="3 6" id="KW-0547">Nucleotide-binding</keyword>
<feature type="domain" description="tRNA(Ile)-lysidine/2-thiocytidine synthase N-terminal" evidence="8">
    <location>
        <begin position="38"/>
        <end position="218"/>
    </location>
</feature>
<proteinExistence type="inferred from homology"/>
<evidence type="ECO:0000256" key="1">
    <source>
        <dbReference type="ARBA" id="ARBA00022598"/>
    </source>
</evidence>
<evidence type="ECO:0000256" key="7">
    <source>
        <dbReference type="SAM" id="MobiDB-lite"/>
    </source>
</evidence>
<evidence type="ECO:0000256" key="5">
    <source>
        <dbReference type="ARBA" id="ARBA00048539"/>
    </source>
</evidence>
<organism evidence="9 10">
    <name type="scientific">Desulfovibrio legallii</name>
    <dbReference type="NCBI Taxonomy" id="571438"/>
    <lineage>
        <taxon>Bacteria</taxon>
        <taxon>Pseudomonadati</taxon>
        <taxon>Thermodesulfobacteriota</taxon>
        <taxon>Desulfovibrionia</taxon>
        <taxon>Desulfovibrionales</taxon>
        <taxon>Desulfovibrionaceae</taxon>
        <taxon>Desulfovibrio</taxon>
    </lineage>
</organism>
<dbReference type="STRING" id="571438.SAMN05192586_103151"/>
<dbReference type="Gene3D" id="3.40.50.620">
    <property type="entry name" value="HUPs"/>
    <property type="match status" value="1"/>
</dbReference>
<evidence type="ECO:0000256" key="6">
    <source>
        <dbReference type="HAMAP-Rule" id="MF_01161"/>
    </source>
</evidence>
<protein>
    <recommendedName>
        <fullName evidence="6">tRNA(Ile)-lysidine synthase</fullName>
        <ecNumber evidence="6">6.3.4.19</ecNumber>
    </recommendedName>
    <alternativeName>
        <fullName evidence="6">tRNA(Ile)-2-lysyl-cytidine synthase</fullName>
    </alternativeName>
    <alternativeName>
        <fullName evidence="6">tRNA(Ile)-lysidine synthetase</fullName>
    </alternativeName>
</protein>
<dbReference type="Pfam" id="PF01171">
    <property type="entry name" value="ATP_bind_3"/>
    <property type="match status" value="1"/>
</dbReference>
<evidence type="ECO:0000313" key="10">
    <source>
        <dbReference type="Proteomes" id="UP000199355"/>
    </source>
</evidence>
<dbReference type="PANTHER" id="PTHR43033:SF1">
    <property type="entry name" value="TRNA(ILE)-LYSIDINE SYNTHASE-RELATED"/>
    <property type="match status" value="1"/>
</dbReference>
<reference evidence="10" key="1">
    <citation type="submission" date="2016-10" db="EMBL/GenBank/DDBJ databases">
        <authorList>
            <person name="Varghese N."/>
            <person name="Submissions S."/>
        </authorList>
    </citation>
    <scope>NUCLEOTIDE SEQUENCE [LARGE SCALE GENOMIC DNA]</scope>
    <source>
        <strain evidence="10">KHC7</strain>
    </source>
</reference>
<comment type="catalytic activity">
    <reaction evidence="5 6">
        <text>cytidine(34) in tRNA(Ile2) + L-lysine + ATP = lysidine(34) in tRNA(Ile2) + AMP + diphosphate + H(+)</text>
        <dbReference type="Rhea" id="RHEA:43744"/>
        <dbReference type="Rhea" id="RHEA-COMP:10625"/>
        <dbReference type="Rhea" id="RHEA-COMP:10670"/>
        <dbReference type="ChEBI" id="CHEBI:15378"/>
        <dbReference type="ChEBI" id="CHEBI:30616"/>
        <dbReference type="ChEBI" id="CHEBI:32551"/>
        <dbReference type="ChEBI" id="CHEBI:33019"/>
        <dbReference type="ChEBI" id="CHEBI:82748"/>
        <dbReference type="ChEBI" id="CHEBI:83665"/>
        <dbReference type="ChEBI" id="CHEBI:456215"/>
        <dbReference type="EC" id="6.3.4.19"/>
    </reaction>
</comment>
<dbReference type="GO" id="GO:0005737">
    <property type="term" value="C:cytoplasm"/>
    <property type="evidence" value="ECO:0007669"/>
    <property type="project" value="UniProtKB-SubCell"/>
</dbReference>
<evidence type="ECO:0000256" key="2">
    <source>
        <dbReference type="ARBA" id="ARBA00022694"/>
    </source>
</evidence>
<feature type="compositionally biased region" description="Low complexity" evidence="7">
    <location>
        <begin position="307"/>
        <end position="318"/>
    </location>
</feature>
<keyword evidence="1 6" id="KW-0436">Ligase</keyword>
<dbReference type="OrthoDB" id="9807403at2"/>
<evidence type="ECO:0000313" key="9">
    <source>
        <dbReference type="EMBL" id="SDF28715.1"/>
    </source>
</evidence>
<keyword evidence="6" id="KW-0963">Cytoplasm</keyword>